<reference evidence="4 5" key="1">
    <citation type="submission" date="2016-04" db="EMBL/GenBank/DDBJ databases">
        <authorList>
            <person name="Evans L.H."/>
            <person name="Alamgir A."/>
            <person name="Owens N."/>
            <person name="Weber N.D."/>
            <person name="Virtaneva K."/>
            <person name="Barbian K."/>
            <person name="Babar A."/>
            <person name="Rosenke K."/>
        </authorList>
    </citation>
    <scope>NUCLEOTIDE SEQUENCE [LARGE SCALE GENOMIC DNA]</scope>
    <source>
        <strain evidence="4 5">IFM 0406</strain>
    </source>
</reference>
<dbReference type="EMBL" id="LWGR01000007">
    <property type="protein sequence ID" value="KZM72902.1"/>
    <property type="molecule type" value="Genomic_DNA"/>
</dbReference>
<dbReference type="Pfam" id="PF11954">
    <property type="entry name" value="DUF3471"/>
    <property type="match status" value="1"/>
</dbReference>
<feature type="domain" description="Beta-lactamase-related" evidence="2">
    <location>
        <begin position="34"/>
        <end position="360"/>
    </location>
</feature>
<sequence length="589" mass="65282">MGDDGGSRRSEGERTVTTETGVELAGLVEALEFERERFETPGMAVAVIRDRRVVLARGFGLRDVAARLPATERTLFAIGSTTKAFTATLIAALVGDGLLEWDRPVREYLPWFRLHDRVATELITVRDLLCHRSGLPRHDLVWYANPDMSRRELVERLRHLEPNRSFREVWQYNNLMFITAGYLAGELLGSSWEEGVRERLLGPLSMADTCFSLTQARRAADWSRGYRERDEGPEELAPKDFPLSGPAGSMYSSVTDLARWMEVNLGAGRVGEREVIAPSALRTLHSPAMVVADQETMWPERFGIGYGLGWALESYRGHRLVHHGGAIEGYTAKVVLAPEAGAGAIVLTNHYGTALPDVACYRIMDELLGSAPLPWGKRMRDLQVAARKGGREATERRRSAAADAPPAHPESAYAGEYHHPGYGSLRVTAGDDGLHARLGDLDLDMTHRHFETWDVTLTILETPFPLTFTTDADGEVTSLAVPFEPSVAPIVFQRQPPAELSDPDRLATFVGTYAMGPLRARVRLEETHLSVELINVQTLPLTPATDRTFVVKGRPSIRIQFVVDNGRAVEMEIQPGVGVFTREPENYPV</sequence>
<dbReference type="InterPro" id="IPR021860">
    <property type="entry name" value="Peptidase_S12_Pab87-rel_C"/>
</dbReference>
<evidence type="ECO:0000259" key="3">
    <source>
        <dbReference type="Pfam" id="PF11954"/>
    </source>
</evidence>
<dbReference type="Pfam" id="PF00144">
    <property type="entry name" value="Beta-lactamase"/>
    <property type="match status" value="1"/>
</dbReference>
<dbReference type="STRING" id="455432.AWN90_29570"/>
<dbReference type="SUPFAM" id="SSF56601">
    <property type="entry name" value="beta-lactamase/transpeptidase-like"/>
    <property type="match status" value="1"/>
</dbReference>
<dbReference type="InterPro" id="IPR001466">
    <property type="entry name" value="Beta-lactam-related"/>
</dbReference>
<dbReference type="PANTHER" id="PTHR46825">
    <property type="entry name" value="D-ALANYL-D-ALANINE-CARBOXYPEPTIDASE/ENDOPEPTIDASE AMPH"/>
    <property type="match status" value="1"/>
</dbReference>
<proteinExistence type="predicted"/>
<gene>
    <name evidence="4" type="ORF">AWN90_29570</name>
</gene>
<evidence type="ECO:0008006" key="6">
    <source>
        <dbReference type="Google" id="ProtNLM"/>
    </source>
</evidence>
<dbReference type="Gene3D" id="3.40.710.10">
    <property type="entry name" value="DD-peptidase/beta-lactamase superfamily"/>
    <property type="match status" value="1"/>
</dbReference>
<feature type="compositionally biased region" description="Basic and acidic residues" evidence="1">
    <location>
        <begin position="389"/>
        <end position="400"/>
    </location>
</feature>
<dbReference type="Proteomes" id="UP000076512">
    <property type="component" value="Unassembled WGS sequence"/>
</dbReference>
<evidence type="ECO:0000256" key="1">
    <source>
        <dbReference type="SAM" id="MobiDB-lite"/>
    </source>
</evidence>
<feature type="region of interest" description="Disordered" evidence="1">
    <location>
        <begin position="386"/>
        <end position="415"/>
    </location>
</feature>
<feature type="compositionally biased region" description="Low complexity" evidence="1">
    <location>
        <begin position="401"/>
        <end position="412"/>
    </location>
</feature>
<keyword evidence="5" id="KW-1185">Reference proteome</keyword>
<evidence type="ECO:0000313" key="4">
    <source>
        <dbReference type="EMBL" id="KZM72902.1"/>
    </source>
</evidence>
<evidence type="ECO:0000313" key="5">
    <source>
        <dbReference type="Proteomes" id="UP000076512"/>
    </source>
</evidence>
<comment type="caution">
    <text evidence="4">The sequence shown here is derived from an EMBL/GenBank/DDBJ whole genome shotgun (WGS) entry which is preliminary data.</text>
</comment>
<name>A0A164M040_9NOCA</name>
<organism evidence="4 5">
    <name type="scientific">Nocardia terpenica</name>
    <dbReference type="NCBI Taxonomy" id="455432"/>
    <lineage>
        <taxon>Bacteria</taxon>
        <taxon>Bacillati</taxon>
        <taxon>Actinomycetota</taxon>
        <taxon>Actinomycetes</taxon>
        <taxon>Mycobacteriales</taxon>
        <taxon>Nocardiaceae</taxon>
        <taxon>Nocardia</taxon>
    </lineage>
</organism>
<dbReference type="InterPro" id="IPR050491">
    <property type="entry name" value="AmpC-like"/>
</dbReference>
<accession>A0A164M040</accession>
<feature type="domain" description="Peptidase S12 Pab87-related C-terminal" evidence="3">
    <location>
        <begin position="401"/>
        <end position="493"/>
    </location>
</feature>
<dbReference type="InterPro" id="IPR012338">
    <property type="entry name" value="Beta-lactam/transpept-like"/>
</dbReference>
<dbReference type="Gene3D" id="2.40.128.600">
    <property type="match status" value="1"/>
</dbReference>
<evidence type="ECO:0000259" key="2">
    <source>
        <dbReference type="Pfam" id="PF00144"/>
    </source>
</evidence>
<protein>
    <recommendedName>
        <fullName evidence="6">Serine hydrolase</fullName>
    </recommendedName>
</protein>
<dbReference type="AlphaFoldDB" id="A0A164M040"/>
<dbReference type="PANTHER" id="PTHR46825:SF15">
    <property type="entry name" value="BETA-LACTAMASE-RELATED DOMAIN-CONTAINING PROTEIN"/>
    <property type="match status" value="1"/>
</dbReference>